<dbReference type="EMBL" id="AP022610">
    <property type="protein sequence ID" value="BBZ27375.1"/>
    <property type="molecule type" value="Genomic_DNA"/>
</dbReference>
<dbReference type="Pfam" id="PF01047">
    <property type="entry name" value="MarR"/>
    <property type="match status" value="1"/>
</dbReference>
<dbReference type="InterPro" id="IPR039422">
    <property type="entry name" value="MarR/SlyA-like"/>
</dbReference>
<evidence type="ECO:0000259" key="4">
    <source>
        <dbReference type="PROSITE" id="PS50995"/>
    </source>
</evidence>
<dbReference type="Proteomes" id="UP000466517">
    <property type="component" value="Chromosome"/>
</dbReference>
<dbReference type="AlphaFoldDB" id="A0A7I7XDD4"/>
<dbReference type="PROSITE" id="PS50995">
    <property type="entry name" value="HTH_MARR_2"/>
    <property type="match status" value="1"/>
</dbReference>
<gene>
    <name evidence="5" type="ORF">MMAD_16700</name>
</gene>
<dbReference type="InterPro" id="IPR036390">
    <property type="entry name" value="WH_DNA-bd_sf"/>
</dbReference>
<organism evidence="5 6">
    <name type="scientific">Mycolicibacterium madagascariense</name>
    <dbReference type="NCBI Taxonomy" id="212765"/>
    <lineage>
        <taxon>Bacteria</taxon>
        <taxon>Bacillati</taxon>
        <taxon>Actinomycetota</taxon>
        <taxon>Actinomycetes</taxon>
        <taxon>Mycobacteriales</taxon>
        <taxon>Mycobacteriaceae</taxon>
        <taxon>Mycolicibacterium</taxon>
    </lineage>
</organism>
<dbReference type="SUPFAM" id="SSF46785">
    <property type="entry name" value="Winged helix' DNA-binding domain"/>
    <property type="match status" value="1"/>
</dbReference>
<dbReference type="KEGG" id="mmag:MMAD_16700"/>
<proteinExistence type="predicted"/>
<reference evidence="5 6" key="1">
    <citation type="journal article" date="2019" name="Emerg. Microbes Infect.">
        <title>Comprehensive subspecies identification of 175 nontuberculous mycobacteria species based on 7547 genomic profiles.</title>
        <authorList>
            <person name="Matsumoto Y."/>
            <person name="Kinjo T."/>
            <person name="Motooka D."/>
            <person name="Nabeya D."/>
            <person name="Jung N."/>
            <person name="Uechi K."/>
            <person name="Horii T."/>
            <person name="Iida T."/>
            <person name="Fujita J."/>
            <person name="Nakamura S."/>
        </authorList>
    </citation>
    <scope>NUCLEOTIDE SEQUENCE [LARGE SCALE GENOMIC DNA]</scope>
    <source>
        <strain evidence="5 6">JCM 13574</strain>
    </source>
</reference>
<dbReference type="GO" id="GO:0003700">
    <property type="term" value="F:DNA-binding transcription factor activity"/>
    <property type="evidence" value="ECO:0007669"/>
    <property type="project" value="InterPro"/>
</dbReference>
<evidence type="ECO:0000256" key="2">
    <source>
        <dbReference type="ARBA" id="ARBA00023125"/>
    </source>
</evidence>
<dbReference type="InterPro" id="IPR000835">
    <property type="entry name" value="HTH_MarR-typ"/>
</dbReference>
<protein>
    <submittedName>
        <fullName evidence="5">Transcriptional regulator</fullName>
    </submittedName>
</protein>
<evidence type="ECO:0000256" key="3">
    <source>
        <dbReference type="ARBA" id="ARBA00023163"/>
    </source>
</evidence>
<dbReference type="GO" id="GO:0003677">
    <property type="term" value="F:DNA binding"/>
    <property type="evidence" value="ECO:0007669"/>
    <property type="project" value="UniProtKB-KW"/>
</dbReference>
<dbReference type="Gene3D" id="1.10.10.10">
    <property type="entry name" value="Winged helix-like DNA-binding domain superfamily/Winged helix DNA-binding domain"/>
    <property type="match status" value="1"/>
</dbReference>
<dbReference type="PANTHER" id="PTHR33164">
    <property type="entry name" value="TRANSCRIPTIONAL REGULATOR, MARR FAMILY"/>
    <property type="match status" value="1"/>
</dbReference>
<dbReference type="InterPro" id="IPR036388">
    <property type="entry name" value="WH-like_DNA-bd_sf"/>
</dbReference>
<keyword evidence="6" id="KW-1185">Reference proteome</keyword>
<dbReference type="PROSITE" id="PS01117">
    <property type="entry name" value="HTH_MARR_1"/>
    <property type="match status" value="1"/>
</dbReference>
<evidence type="ECO:0000313" key="6">
    <source>
        <dbReference type="Proteomes" id="UP000466517"/>
    </source>
</evidence>
<evidence type="ECO:0000256" key="1">
    <source>
        <dbReference type="ARBA" id="ARBA00023015"/>
    </source>
</evidence>
<dbReference type="SMART" id="SM00347">
    <property type="entry name" value="HTH_MARR"/>
    <property type="match status" value="1"/>
</dbReference>
<evidence type="ECO:0000313" key="5">
    <source>
        <dbReference type="EMBL" id="BBZ27375.1"/>
    </source>
</evidence>
<dbReference type="GO" id="GO:0006950">
    <property type="term" value="P:response to stress"/>
    <property type="evidence" value="ECO:0007669"/>
    <property type="project" value="TreeGrafter"/>
</dbReference>
<dbReference type="InterPro" id="IPR023187">
    <property type="entry name" value="Tscrpt_reg_MarR-type_CS"/>
</dbReference>
<accession>A0A7I7XDD4</accession>
<dbReference type="RefSeq" id="WP_163735093.1">
    <property type="nucleotide sequence ID" value="NZ_AP022610.1"/>
</dbReference>
<sequence>MPDHSDAAADDTVDGITDALLTASRLLVAISAQSIANVDETLTIPQFRTMVILSARGPVNLATLAGLLDVAPSTIGRMVDRLVSAGLIDRQPNPDSRREVVVDLTVRGLDVVAGVTGHRRRRIAEVVRTMPPRERRGLVRALTAFTDAGGERAATLEVDSFLA</sequence>
<feature type="domain" description="HTH marR-type" evidence="4">
    <location>
        <begin position="13"/>
        <end position="147"/>
    </location>
</feature>
<keyword evidence="1" id="KW-0805">Transcription regulation</keyword>
<name>A0A7I7XDD4_9MYCO</name>
<keyword evidence="3" id="KW-0804">Transcription</keyword>
<keyword evidence="2" id="KW-0238">DNA-binding</keyword>
<dbReference type="PANTHER" id="PTHR33164:SF94">
    <property type="entry name" value="TRANSCRIPTIONAL REGULATORY PROTEIN-RELATED"/>
    <property type="match status" value="1"/>
</dbReference>